<dbReference type="AlphaFoldDB" id="A0A0D3JNQ6"/>
<dbReference type="GeneID" id="17270687"/>
<dbReference type="PaxDb" id="2903-EOD25141"/>
<feature type="region of interest" description="Disordered" evidence="1">
    <location>
        <begin position="78"/>
        <end position="113"/>
    </location>
</feature>
<dbReference type="EnsemblProtists" id="EOD25141">
    <property type="protein sequence ID" value="EOD25141"/>
    <property type="gene ID" value="EMIHUDRAFT_206266"/>
</dbReference>
<evidence type="ECO:0000313" key="3">
    <source>
        <dbReference type="Proteomes" id="UP000013827"/>
    </source>
</evidence>
<keyword evidence="3" id="KW-1185">Reference proteome</keyword>
<dbReference type="HOGENOM" id="CLU_1323031_0_0_1"/>
<reference evidence="2" key="2">
    <citation type="submission" date="2024-10" db="UniProtKB">
        <authorList>
            <consortium name="EnsemblProtists"/>
        </authorList>
    </citation>
    <scope>IDENTIFICATION</scope>
</reference>
<name>A0A0D3JNQ6_EMIH1</name>
<dbReference type="RefSeq" id="XP_005777570.1">
    <property type="nucleotide sequence ID" value="XM_005777513.1"/>
</dbReference>
<evidence type="ECO:0000313" key="2">
    <source>
        <dbReference type="EnsemblProtists" id="EOD25141"/>
    </source>
</evidence>
<protein>
    <submittedName>
        <fullName evidence="2">Uncharacterized protein</fullName>
    </submittedName>
</protein>
<evidence type="ECO:0000256" key="1">
    <source>
        <dbReference type="SAM" id="MobiDB-lite"/>
    </source>
</evidence>
<accession>A0A0D3JNQ6</accession>
<sequence>MRRGVGSPLLRSSAAALLRRHSSTLLHRADRGLPLLAASASCPTPRVRAQHAFAKPPEGPELDSAIHEINAEMAELFGTAPGEDPPSQRDLPGLAQAASSHQSPHAPPGKSADLQSAALAALAAGMRDAAQAPGGGPVPLAAASPMPARAHTSSGAAVALHAKIVWATDELSRAAEPAKATELANLIGACARAASELGEPFAGRPPSQ</sequence>
<dbReference type="Proteomes" id="UP000013827">
    <property type="component" value="Unassembled WGS sequence"/>
</dbReference>
<feature type="compositionally biased region" description="Low complexity" evidence="1">
    <location>
        <begin position="95"/>
        <end position="104"/>
    </location>
</feature>
<reference evidence="3" key="1">
    <citation type="journal article" date="2013" name="Nature">
        <title>Pan genome of the phytoplankton Emiliania underpins its global distribution.</title>
        <authorList>
            <person name="Read B.A."/>
            <person name="Kegel J."/>
            <person name="Klute M.J."/>
            <person name="Kuo A."/>
            <person name="Lefebvre S.C."/>
            <person name="Maumus F."/>
            <person name="Mayer C."/>
            <person name="Miller J."/>
            <person name="Monier A."/>
            <person name="Salamov A."/>
            <person name="Young J."/>
            <person name="Aguilar M."/>
            <person name="Claverie J.M."/>
            <person name="Frickenhaus S."/>
            <person name="Gonzalez K."/>
            <person name="Herman E.K."/>
            <person name="Lin Y.C."/>
            <person name="Napier J."/>
            <person name="Ogata H."/>
            <person name="Sarno A.F."/>
            <person name="Shmutz J."/>
            <person name="Schroeder D."/>
            <person name="de Vargas C."/>
            <person name="Verret F."/>
            <person name="von Dassow P."/>
            <person name="Valentin K."/>
            <person name="Van de Peer Y."/>
            <person name="Wheeler G."/>
            <person name="Dacks J.B."/>
            <person name="Delwiche C.F."/>
            <person name="Dyhrman S.T."/>
            <person name="Glockner G."/>
            <person name="John U."/>
            <person name="Richards T."/>
            <person name="Worden A.Z."/>
            <person name="Zhang X."/>
            <person name="Grigoriev I.V."/>
            <person name="Allen A.E."/>
            <person name="Bidle K."/>
            <person name="Borodovsky M."/>
            <person name="Bowler C."/>
            <person name="Brownlee C."/>
            <person name="Cock J.M."/>
            <person name="Elias M."/>
            <person name="Gladyshev V.N."/>
            <person name="Groth M."/>
            <person name="Guda C."/>
            <person name="Hadaegh A."/>
            <person name="Iglesias-Rodriguez M.D."/>
            <person name="Jenkins J."/>
            <person name="Jones B.M."/>
            <person name="Lawson T."/>
            <person name="Leese F."/>
            <person name="Lindquist E."/>
            <person name="Lobanov A."/>
            <person name="Lomsadze A."/>
            <person name="Malik S.B."/>
            <person name="Marsh M.E."/>
            <person name="Mackinder L."/>
            <person name="Mock T."/>
            <person name="Mueller-Roeber B."/>
            <person name="Pagarete A."/>
            <person name="Parker M."/>
            <person name="Probert I."/>
            <person name="Quesneville H."/>
            <person name="Raines C."/>
            <person name="Rensing S.A."/>
            <person name="Riano-Pachon D.M."/>
            <person name="Richier S."/>
            <person name="Rokitta S."/>
            <person name="Shiraiwa Y."/>
            <person name="Soanes D.M."/>
            <person name="van der Giezen M."/>
            <person name="Wahlund T.M."/>
            <person name="Williams B."/>
            <person name="Wilson W."/>
            <person name="Wolfe G."/>
            <person name="Wurch L.L."/>
        </authorList>
    </citation>
    <scope>NUCLEOTIDE SEQUENCE</scope>
</reference>
<dbReference type="KEGG" id="ehx:EMIHUDRAFT_206266"/>
<organism evidence="2 3">
    <name type="scientific">Emiliania huxleyi (strain CCMP1516)</name>
    <dbReference type="NCBI Taxonomy" id="280463"/>
    <lineage>
        <taxon>Eukaryota</taxon>
        <taxon>Haptista</taxon>
        <taxon>Haptophyta</taxon>
        <taxon>Prymnesiophyceae</taxon>
        <taxon>Isochrysidales</taxon>
        <taxon>Noelaerhabdaceae</taxon>
        <taxon>Emiliania</taxon>
    </lineage>
</organism>
<proteinExistence type="predicted"/>